<dbReference type="InterPro" id="IPR000792">
    <property type="entry name" value="Tscrpt_reg_LuxR_C"/>
</dbReference>
<dbReference type="GO" id="GO:0003677">
    <property type="term" value="F:DNA binding"/>
    <property type="evidence" value="ECO:0007669"/>
    <property type="project" value="InterPro"/>
</dbReference>
<protein>
    <recommendedName>
        <fullName evidence="1">HTH luxR-type domain-containing protein</fullName>
    </recommendedName>
</protein>
<evidence type="ECO:0000313" key="2">
    <source>
        <dbReference type="EMBL" id="RHJ88413.1"/>
    </source>
</evidence>
<reference evidence="2 3" key="1">
    <citation type="submission" date="2018-08" db="EMBL/GenBank/DDBJ databases">
        <title>A genome reference for cultivated species of the human gut microbiota.</title>
        <authorList>
            <person name="Zou Y."/>
            <person name="Xue W."/>
            <person name="Luo G."/>
        </authorList>
    </citation>
    <scope>NUCLEOTIDE SEQUENCE [LARGE SCALE GENOMIC DNA]</scope>
    <source>
        <strain evidence="2 3">AM07-24</strain>
    </source>
</reference>
<dbReference type="Gene3D" id="1.10.10.10">
    <property type="entry name" value="Winged helix-like DNA-binding domain superfamily/Winged helix DNA-binding domain"/>
    <property type="match status" value="1"/>
</dbReference>
<proteinExistence type="predicted"/>
<comment type="caution">
    <text evidence="2">The sequence shown here is derived from an EMBL/GenBank/DDBJ whole genome shotgun (WGS) entry which is preliminary data.</text>
</comment>
<feature type="domain" description="HTH luxR-type" evidence="1">
    <location>
        <begin position="87"/>
        <end position="127"/>
    </location>
</feature>
<dbReference type="GO" id="GO:0006355">
    <property type="term" value="P:regulation of DNA-templated transcription"/>
    <property type="evidence" value="ECO:0007669"/>
    <property type="project" value="InterPro"/>
</dbReference>
<keyword evidence="3" id="KW-1185">Reference proteome</keyword>
<gene>
    <name evidence="2" type="ORF">DW099_08415</name>
</gene>
<dbReference type="AlphaFoldDB" id="A0A415E443"/>
<dbReference type="STRING" id="1776384.GCA_900086585_04029"/>
<dbReference type="Proteomes" id="UP000284841">
    <property type="component" value="Unassembled WGS sequence"/>
</dbReference>
<organism evidence="2 3">
    <name type="scientific">Emergencia timonensis</name>
    <dbReference type="NCBI Taxonomy" id="1776384"/>
    <lineage>
        <taxon>Bacteria</taxon>
        <taxon>Bacillati</taxon>
        <taxon>Bacillota</taxon>
        <taxon>Clostridia</taxon>
        <taxon>Peptostreptococcales</taxon>
        <taxon>Anaerovoracaceae</taxon>
        <taxon>Emergencia</taxon>
    </lineage>
</organism>
<dbReference type="EMBL" id="QRMS01000002">
    <property type="protein sequence ID" value="RHJ88413.1"/>
    <property type="molecule type" value="Genomic_DNA"/>
</dbReference>
<dbReference type="Pfam" id="PF00196">
    <property type="entry name" value="GerE"/>
    <property type="match status" value="1"/>
</dbReference>
<name>A0A415E443_9FIRM</name>
<dbReference type="SUPFAM" id="SSF46894">
    <property type="entry name" value="C-terminal effector domain of the bipartite response regulators"/>
    <property type="match status" value="1"/>
</dbReference>
<evidence type="ECO:0000259" key="1">
    <source>
        <dbReference type="Pfam" id="PF00196"/>
    </source>
</evidence>
<sequence>MRFCLKNGDAMEFKELTVEELTLGYIQSPQEESCTCIFCGEVYEEGIVYRSRGRTVTAERAVKEHIFDRHGGVFHGLLDLDKQVNGLSEIQKDVLTGMYLEKDNKQICEEMGISAATVRSHKFNLQKSKREAKILLALLEQIENETIVKQRKKTEQEALSIEELLVKKDFSGNTLHPFFTQYNLK</sequence>
<dbReference type="OrthoDB" id="9789954at2"/>
<dbReference type="InterPro" id="IPR036388">
    <property type="entry name" value="WH-like_DNA-bd_sf"/>
</dbReference>
<accession>A0A415E443</accession>
<evidence type="ECO:0000313" key="3">
    <source>
        <dbReference type="Proteomes" id="UP000284841"/>
    </source>
</evidence>
<dbReference type="InterPro" id="IPR016032">
    <property type="entry name" value="Sig_transdc_resp-reg_C-effctor"/>
</dbReference>